<evidence type="ECO:0000256" key="12">
    <source>
        <dbReference type="ARBA" id="ARBA00051096"/>
    </source>
</evidence>
<feature type="region of interest" description="ACP-binding" evidence="13">
    <location>
        <begin position="261"/>
        <end position="265"/>
    </location>
</feature>
<reference evidence="16 17" key="1">
    <citation type="submission" date="2020-10" db="EMBL/GenBank/DDBJ databases">
        <title>The genome of sulfurovum sp.</title>
        <authorList>
            <person name="Xie S."/>
            <person name="Shao Z."/>
            <person name="Jiang L."/>
        </authorList>
    </citation>
    <scope>NUCLEOTIDE SEQUENCE [LARGE SCALE GENOMIC DNA]</scope>
    <source>
        <strain evidence="16 17">ST-419</strain>
    </source>
</reference>
<dbReference type="PANTHER" id="PTHR34069:SF2">
    <property type="entry name" value="BETA-KETOACYL-[ACYL-CARRIER-PROTEIN] SYNTHASE III"/>
    <property type="match status" value="1"/>
</dbReference>
<dbReference type="PANTHER" id="PTHR34069">
    <property type="entry name" value="3-OXOACYL-[ACYL-CARRIER-PROTEIN] SYNTHASE 3"/>
    <property type="match status" value="1"/>
</dbReference>
<dbReference type="InterPro" id="IPR016039">
    <property type="entry name" value="Thiolase-like"/>
</dbReference>
<evidence type="ECO:0000256" key="1">
    <source>
        <dbReference type="ARBA" id="ARBA00005194"/>
    </source>
</evidence>
<keyword evidence="10 13" id="KW-0511">Multifunctional enzyme</keyword>
<evidence type="ECO:0000256" key="2">
    <source>
        <dbReference type="ARBA" id="ARBA00008642"/>
    </source>
</evidence>
<evidence type="ECO:0000259" key="14">
    <source>
        <dbReference type="Pfam" id="PF08541"/>
    </source>
</evidence>
<keyword evidence="11 13" id="KW-0012">Acyltransferase</keyword>
<dbReference type="GO" id="GO:0033818">
    <property type="term" value="F:beta-ketoacyl-acyl-carrier-protein synthase III activity"/>
    <property type="evidence" value="ECO:0007669"/>
    <property type="project" value="UniProtKB-UniRule"/>
</dbReference>
<gene>
    <name evidence="13" type="primary">fabH</name>
    <name evidence="16" type="ORF">IMZ28_02060</name>
</gene>
<dbReference type="EC" id="2.3.1.180" evidence="3 13"/>
<comment type="domain">
    <text evidence="13">The last Arg residue of the ACP-binding site is essential for the weak association between ACP/AcpP and FabH.</text>
</comment>
<dbReference type="GO" id="GO:0005737">
    <property type="term" value="C:cytoplasm"/>
    <property type="evidence" value="ECO:0007669"/>
    <property type="project" value="UniProtKB-SubCell"/>
</dbReference>
<keyword evidence="5 13" id="KW-0444">Lipid biosynthesis</keyword>
<keyword evidence="9 13" id="KW-0275">Fatty acid biosynthesis</keyword>
<protein>
    <recommendedName>
        <fullName evidence="3 13">Beta-ketoacyl-[acyl-carrier-protein] synthase III</fullName>
        <shortName evidence="13">Beta-ketoacyl-ACP synthase III</shortName>
        <shortName evidence="13">KAS III</shortName>
        <ecNumber evidence="3 13">2.3.1.180</ecNumber>
    </recommendedName>
    <alternativeName>
        <fullName evidence="13">3-oxoacyl-[acyl-carrier-protein] synthase 3</fullName>
    </alternativeName>
    <alternativeName>
        <fullName evidence="13">3-oxoacyl-[acyl-carrier-protein] synthase III</fullName>
    </alternativeName>
</protein>
<dbReference type="GO" id="GO:0006633">
    <property type="term" value="P:fatty acid biosynthetic process"/>
    <property type="evidence" value="ECO:0007669"/>
    <property type="project" value="UniProtKB-UniRule"/>
</dbReference>
<dbReference type="RefSeq" id="WP_197548986.1">
    <property type="nucleotide sequence ID" value="NZ_CP063164.1"/>
</dbReference>
<proteinExistence type="inferred from homology"/>
<evidence type="ECO:0000256" key="5">
    <source>
        <dbReference type="ARBA" id="ARBA00022516"/>
    </source>
</evidence>
<dbReference type="InterPro" id="IPR013751">
    <property type="entry name" value="ACP_syn_III_N"/>
</dbReference>
<evidence type="ECO:0000256" key="3">
    <source>
        <dbReference type="ARBA" id="ARBA00012333"/>
    </source>
</evidence>
<dbReference type="GO" id="GO:0044550">
    <property type="term" value="P:secondary metabolite biosynthetic process"/>
    <property type="evidence" value="ECO:0007669"/>
    <property type="project" value="TreeGrafter"/>
</dbReference>
<keyword evidence="17" id="KW-1185">Reference proteome</keyword>
<evidence type="ECO:0000256" key="6">
    <source>
        <dbReference type="ARBA" id="ARBA00022679"/>
    </source>
</evidence>
<dbReference type="UniPathway" id="UPA00094"/>
<evidence type="ECO:0000256" key="7">
    <source>
        <dbReference type="ARBA" id="ARBA00022832"/>
    </source>
</evidence>
<keyword evidence="8 13" id="KW-0443">Lipid metabolism</keyword>
<feature type="domain" description="Beta-ketoacyl-[acyl-carrier-protein] synthase III N-terminal" evidence="15">
    <location>
        <begin position="113"/>
        <end position="192"/>
    </location>
</feature>
<dbReference type="Gene3D" id="3.40.47.10">
    <property type="match status" value="1"/>
</dbReference>
<dbReference type="HAMAP" id="MF_01815">
    <property type="entry name" value="FabH"/>
    <property type="match status" value="1"/>
</dbReference>
<keyword evidence="6 13" id="KW-0808">Transferase</keyword>
<dbReference type="NCBIfam" id="TIGR00747">
    <property type="entry name" value="fabH"/>
    <property type="match status" value="1"/>
</dbReference>
<comment type="similarity">
    <text evidence="2 13">Belongs to the thiolase-like superfamily. FabH family.</text>
</comment>
<evidence type="ECO:0000256" key="8">
    <source>
        <dbReference type="ARBA" id="ARBA00023098"/>
    </source>
</evidence>
<dbReference type="Pfam" id="PF08541">
    <property type="entry name" value="ACP_syn_III_C"/>
    <property type="match status" value="1"/>
</dbReference>
<evidence type="ECO:0000313" key="17">
    <source>
        <dbReference type="Proteomes" id="UP000595074"/>
    </source>
</evidence>
<feature type="domain" description="Beta-ketoacyl-[acyl-carrier-protein] synthase III C-terminal" evidence="14">
    <location>
        <begin position="244"/>
        <end position="331"/>
    </location>
</feature>
<comment type="subunit">
    <text evidence="13">Homodimer.</text>
</comment>
<comment type="function">
    <text evidence="13">Catalyzes the condensation reaction of fatty acid synthesis by the addition to an acyl acceptor of two carbons from malonyl-ACP. Catalyzes the first condensation reaction which initiates fatty acid synthesis and may therefore play a role in governing the total rate of fatty acid production. Possesses both acetoacetyl-ACP synthase and acetyl transacylase activities. Its substrate specificity determines the biosynthesis of branched-chain and/or straight-chain of fatty acids.</text>
</comment>
<accession>A0A7M1S536</accession>
<comment type="pathway">
    <text evidence="1 13">Lipid metabolism; fatty acid biosynthesis.</text>
</comment>
<evidence type="ECO:0000313" key="16">
    <source>
        <dbReference type="EMBL" id="QOR62284.1"/>
    </source>
</evidence>
<feature type="active site" evidence="13">
    <location>
        <position position="290"/>
    </location>
</feature>
<evidence type="ECO:0000256" key="13">
    <source>
        <dbReference type="HAMAP-Rule" id="MF_01815"/>
    </source>
</evidence>
<evidence type="ECO:0000256" key="10">
    <source>
        <dbReference type="ARBA" id="ARBA00023268"/>
    </source>
</evidence>
<keyword evidence="4 13" id="KW-0963">Cytoplasm</keyword>
<dbReference type="SUPFAM" id="SSF53901">
    <property type="entry name" value="Thiolase-like"/>
    <property type="match status" value="1"/>
</dbReference>
<dbReference type="AlphaFoldDB" id="A0A7M1S536"/>
<evidence type="ECO:0000259" key="15">
    <source>
        <dbReference type="Pfam" id="PF08545"/>
    </source>
</evidence>
<feature type="active site" evidence="13">
    <location>
        <position position="260"/>
    </location>
</feature>
<dbReference type="InterPro" id="IPR004655">
    <property type="entry name" value="FabH"/>
</dbReference>
<evidence type="ECO:0000256" key="9">
    <source>
        <dbReference type="ARBA" id="ARBA00023160"/>
    </source>
</evidence>
<comment type="catalytic activity">
    <reaction evidence="12">
        <text>malonyl-[ACP] + acetyl-CoA + H(+) = 3-oxobutanoyl-[ACP] + CO2 + CoA</text>
        <dbReference type="Rhea" id="RHEA:12080"/>
        <dbReference type="Rhea" id="RHEA-COMP:9623"/>
        <dbReference type="Rhea" id="RHEA-COMP:9625"/>
        <dbReference type="ChEBI" id="CHEBI:15378"/>
        <dbReference type="ChEBI" id="CHEBI:16526"/>
        <dbReference type="ChEBI" id="CHEBI:57287"/>
        <dbReference type="ChEBI" id="CHEBI:57288"/>
        <dbReference type="ChEBI" id="CHEBI:78449"/>
        <dbReference type="ChEBI" id="CHEBI:78450"/>
        <dbReference type="EC" id="2.3.1.180"/>
    </reaction>
    <physiologicalReaction direction="left-to-right" evidence="12">
        <dbReference type="Rhea" id="RHEA:12081"/>
    </physiologicalReaction>
</comment>
<evidence type="ECO:0000256" key="4">
    <source>
        <dbReference type="ARBA" id="ARBA00022490"/>
    </source>
</evidence>
<comment type="subcellular location">
    <subcellularLocation>
        <location evidence="13">Cytoplasm</location>
    </subcellularLocation>
</comment>
<dbReference type="KEGG" id="sinu:IMZ28_02060"/>
<dbReference type="GO" id="GO:0004315">
    <property type="term" value="F:3-oxoacyl-[acyl-carrier-protein] synthase activity"/>
    <property type="evidence" value="ECO:0007669"/>
    <property type="project" value="InterPro"/>
</dbReference>
<organism evidence="16 17">
    <name type="scientific">Sulfurovum indicum</name>
    <dbReference type="NCBI Taxonomy" id="2779528"/>
    <lineage>
        <taxon>Bacteria</taxon>
        <taxon>Pseudomonadati</taxon>
        <taxon>Campylobacterota</taxon>
        <taxon>Epsilonproteobacteria</taxon>
        <taxon>Campylobacterales</taxon>
        <taxon>Sulfurovaceae</taxon>
        <taxon>Sulfurovum</taxon>
    </lineage>
</organism>
<dbReference type="InterPro" id="IPR013747">
    <property type="entry name" value="ACP_syn_III_C"/>
</dbReference>
<dbReference type="NCBIfam" id="NF006829">
    <property type="entry name" value="PRK09352.1"/>
    <property type="match status" value="1"/>
</dbReference>
<feature type="active site" evidence="13">
    <location>
        <position position="119"/>
    </location>
</feature>
<name>A0A7M1S536_9BACT</name>
<keyword evidence="7 13" id="KW-0276">Fatty acid metabolism</keyword>
<dbReference type="CDD" id="cd00830">
    <property type="entry name" value="KAS_III"/>
    <property type="match status" value="1"/>
</dbReference>
<sequence>MSPTTPPYASFRSIGAYVPEKILSNEDLEKMVDTTDEWITKRTGIKERHIAAEDEYTSDMGAKAAKTAIERAGLSSDDIDLVVCATVTPDYFNMPSTACIISDKLGIKNVQAFDISAACSGFVYALSVAKAFVESGMKKNVLVVGSEKFSSIVDYTDRGTCILFGDGAGAAVISATDNKEEAFIDIHASADGSYADFLVTPAPGSINPVSQKVLDEGLQYVQMKGNETFKLAVKTLTKDVKEILEKNGIASDDIPYFIPHQANYRIIKAVGDALKMREDQVVLTVHKYGNTSAASIPMAINDIYESGRLKTGDLMLLDTFGGGLTWASALLPFAGESAQR</sequence>
<dbReference type="EMBL" id="CP063164">
    <property type="protein sequence ID" value="QOR62284.1"/>
    <property type="molecule type" value="Genomic_DNA"/>
</dbReference>
<dbReference type="FunFam" id="3.40.47.10:FF:000004">
    <property type="entry name" value="3-oxoacyl-[acyl-carrier-protein] synthase 3"/>
    <property type="match status" value="1"/>
</dbReference>
<dbReference type="Pfam" id="PF08545">
    <property type="entry name" value="ACP_syn_III"/>
    <property type="match status" value="1"/>
</dbReference>
<evidence type="ECO:0000256" key="11">
    <source>
        <dbReference type="ARBA" id="ARBA00023315"/>
    </source>
</evidence>
<dbReference type="Proteomes" id="UP000595074">
    <property type="component" value="Chromosome"/>
</dbReference>